<name>A0A7R8V9C1_TIMDO</name>
<feature type="compositionally biased region" description="Basic and acidic residues" evidence="1">
    <location>
        <begin position="117"/>
        <end position="126"/>
    </location>
</feature>
<protein>
    <submittedName>
        <fullName evidence="2">Uncharacterized protein</fullName>
    </submittedName>
</protein>
<proteinExistence type="predicted"/>
<sequence length="170" mass="19061">MSEESKSVFQCSDAASTLKGLSSCLRNHPENVENAKFRRVSFPKEENLVTGYLEPANPWEYDKVISKVTGNACDTAIVTDSLVEYLKSTRYGDRKGNQKKRRKMVVVPGKIIAAHRNEESDRDTDVHSTISSNNSEPEDNLMNAVEERLSITCELVDMLNSMSNEVLMAQ</sequence>
<evidence type="ECO:0000313" key="2">
    <source>
        <dbReference type="EMBL" id="CAD7193960.1"/>
    </source>
</evidence>
<accession>A0A7R8V9C1</accession>
<organism evidence="2">
    <name type="scientific">Timema douglasi</name>
    <name type="common">Walking stick</name>
    <dbReference type="NCBI Taxonomy" id="61478"/>
    <lineage>
        <taxon>Eukaryota</taxon>
        <taxon>Metazoa</taxon>
        <taxon>Ecdysozoa</taxon>
        <taxon>Arthropoda</taxon>
        <taxon>Hexapoda</taxon>
        <taxon>Insecta</taxon>
        <taxon>Pterygota</taxon>
        <taxon>Neoptera</taxon>
        <taxon>Polyneoptera</taxon>
        <taxon>Phasmatodea</taxon>
        <taxon>Timematodea</taxon>
        <taxon>Timematoidea</taxon>
        <taxon>Timematidae</taxon>
        <taxon>Timema</taxon>
    </lineage>
</organism>
<dbReference type="EMBL" id="OA564346">
    <property type="protein sequence ID" value="CAD7193960.1"/>
    <property type="molecule type" value="Genomic_DNA"/>
</dbReference>
<gene>
    <name evidence="2" type="ORF">TDIB3V08_LOCUS400</name>
</gene>
<evidence type="ECO:0000256" key="1">
    <source>
        <dbReference type="SAM" id="MobiDB-lite"/>
    </source>
</evidence>
<feature type="region of interest" description="Disordered" evidence="1">
    <location>
        <begin position="117"/>
        <end position="140"/>
    </location>
</feature>
<reference evidence="2" key="1">
    <citation type="submission" date="2020-11" db="EMBL/GenBank/DDBJ databases">
        <authorList>
            <person name="Tran Van P."/>
        </authorList>
    </citation>
    <scope>NUCLEOTIDE SEQUENCE</scope>
</reference>
<dbReference type="AlphaFoldDB" id="A0A7R8V9C1"/>